<dbReference type="PROSITE" id="PS51729">
    <property type="entry name" value="GNAT_YJDJ"/>
    <property type="match status" value="1"/>
</dbReference>
<name>A0A061QUB4_9CHLO</name>
<evidence type="ECO:0000259" key="1">
    <source>
        <dbReference type="PROSITE" id="PS51729"/>
    </source>
</evidence>
<accession>A0A061QUB4</accession>
<evidence type="ECO:0000313" key="2">
    <source>
        <dbReference type="EMBL" id="JAC64237.1"/>
    </source>
</evidence>
<dbReference type="InterPro" id="IPR016181">
    <property type="entry name" value="Acyl_CoA_acyltransferase"/>
</dbReference>
<dbReference type="GO" id="GO:0016740">
    <property type="term" value="F:transferase activity"/>
    <property type="evidence" value="ECO:0007669"/>
    <property type="project" value="UniProtKB-KW"/>
</dbReference>
<dbReference type="CDD" id="cd04301">
    <property type="entry name" value="NAT_SF"/>
    <property type="match status" value="1"/>
</dbReference>
<gene>
    <name evidence="2" type="ORF">TSPGSL018_18755</name>
</gene>
<dbReference type="EMBL" id="GBEZ01022610">
    <property type="protein sequence ID" value="JAC64237.1"/>
    <property type="molecule type" value="Transcribed_RNA"/>
</dbReference>
<dbReference type="InterPro" id="IPR045057">
    <property type="entry name" value="Gcn5-rel_NAT"/>
</dbReference>
<dbReference type="PANTHER" id="PTHR31435:SF9">
    <property type="entry name" value="PROTEIN NATD1"/>
    <property type="match status" value="1"/>
</dbReference>
<sequence>MQLCARFASIDGTLHLASSKANFRFGKPLLLKHRPSLSSIRAVKGHRQQMVLTRAAADPDSAPAAPFHDRNECRIGVEIQGSQAYVAYSLDSTAKTLDLTHTFTPPELRGKGLASKVVKQAFEFAKQEGYSVIPTCTYIPKFVEKNPEWESLVKK</sequence>
<dbReference type="AlphaFoldDB" id="A0A061QUB4"/>
<dbReference type="PANTHER" id="PTHR31435">
    <property type="entry name" value="PROTEIN NATD1"/>
    <property type="match status" value="1"/>
</dbReference>
<keyword evidence="2" id="KW-0808">Transferase</keyword>
<dbReference type="InterPro" id="IPR031165">
    <property type="entry name" value="GNAT_YJDJ"/>
</dbReference>
<reference evidence="2" key="1">
    <citation type="submission" date="2014-05" db="EMBL/GenBank/DDBJ databases">
        <title>The transcriptome of the halophilic microalga Tetraselmis sp. GSL018 isolated from the Great Salt Lake, Utah.</title>
        <authorList>
            <person name="Jinkerson R.E."/>
            <person name="D'Adamo S."/>
            <person name="Posewitz M.C."/>
        </authorList>
    </citation>
    <scope>NUCLEOTIDE SEQUENCE</scope>
    <source>
        <strain evidence="2">GSL018</strain>
    </source>
</reference>
<dbReference type="Pfam" id="PF14542">
    <property type="entry name" value="Acetyltransf_CG"/>
    <property type="match status" value="1"/>
</dbReference>
<organism evidence="2">
    <name type="scientific">Tetraselmis sp. GSL018</name>
    <dbReference type="NCBI Taxonomy" id="582737"/>
    <lineage>
        <taxon>Eukaryota</taxon>
        <taxon>Viridiplantae</taxon>
        <taxon>Chlorophyta</taxon>
        <taxon>core chlorophytes</taxon>
        <taxon>Chlorodendrophyceae</taxon>
        <taxon>Chlorodendrales</taxon>
        <taxon>Chlorodendraceae</taxon>
        <taxon>Tetraselmis</taxon>
    </lineage>
</organism>
<dbReference type="SUPFAM" id="SSF55729">
    <property type="entry name" value="Acyl-CoA N-acyltransferases (Nat)"/>
    <property type="match status" value="1"/>
</dbReference>
<feature type="domain" description="N-acetyltransferase" evidence="1">
    <location>
        <begin position="67"/>
        <end position="154"/>
    </location>
</feature>
<protein>
    <submittedName>
        <fullName evidence="2">Acetyltransferase</fullName>
    </submittedName>
</protein>
<proteinExistence type="predicted"/>
<dbReference type="Gene3D" id="3.40.630.30">
    <property type="match status" value="1"/>
</dbReference>